<accession>A0A2P5EWS4</accession>
<reference evidence="2" key="1">
    <citation type="submission" date="2016-06" db="EMBL/GenBank/DDBJ databases">
        <title>Parallel loss of symbiosis genes in relatives of nitrogen-fixing non-legume Parasponia.</title>
        <authorList>
            <person name="Van Velzen R."/>
            <person name="Holmer R."/>
            <person name="Bu F."/>
            <person name="Rutten L."/>
            <person name="Van Zeijl A."/>
            <person name="Liu W."/>
            <person name="Santuari L."/>
            <person name="Cao Q."/>
            <person name="Sharma T."/>
            <person name="Shen D."/>
            <person name="Roswanjaya Y."/>
            <person name="Wardhani T."/>
            <person name="Kalhor M.S."/>
            <person name="Jansen J."/>
            <person name="Van den Hoogen J."/>
            <person name="Gungor B."/>
            <person name="Hartog M."/>
            <person name="Hontelez J."/>
            <person name="Verver J."/>
            <person name="Yang W.-C."/>
            <person name="Schijlen E."/>
            <person name="Repin R."/>
            <person name="Schilthuizen M."/>
            <person name="Schranz E."/>
            <person name="Heidstra R."/>
            <person name="Miyata K."/>
            <person name="Fedorova E."/>
            <person name="Kohlen W."/>
            <person name="Bisseling T."/>
            <person name="Smit S."/>
            <person name="Geurts R."/>
        </authorList>
    </citation>
    <scope>NUCLEOTIDE SEQUENCE [LARGE SCALE GENOMIC DNA]</scope>
    <source>
        <strain evidence="2">cv. RG33-2</strain>
    </source>
</reference>
<dbReference type="Proteomes" id="UP000237000">
    <property type="component" value="Unassembled WGS sequence"/>
</dbReference>
<dbReference type="InParanoid" id="A0A2P5EWS4"/>
<comment type="caution">
    <text evidence="1">The sequence shown here is derived from an EMBL/GenBank/DDBJ whole genome shotgun (WGS) entry which is preliminary data.</text>
</comment>
<protein>
    <submittedName>
        <fullName evidence="1">Uncharacterized protein</fullName>
    </submittedName>
</protein>
<dbReference type="OrthoDB" id="10430211at2759"/>
<evidence type="ECO:0000313" key="1">
    <source>
        <dbReference type="EMBL" id="PON89996.1"/>
    </source>
</evidence>
<dbReference type="EMBL" id="JXTC01000088">
    <property type="protein sequence ID" value="PON89996.1"/>
    <property type="molecule type" value="Genomic_DNA"/>
</dbReference>
<gene>
    <name evidence="1" type="ORF">TorRG33x02_142820</name>
</gene>
<organism evidence="1 2">
    <name type="scientific">Trema orientale</name>
    <name type="common">Charcoal tree</name>
    <name type="synonym">Celtis orientalis</name>
    <dbReference type="NCBI Taxonomy" id="63057"/>
    <lineage>
        <taxon>Eukaryota</taxon>
        <taxon>Viridiplantae</taxon>
        <taxon>Streptophyta</taxon>
        <taxon>Embryophyta</taxon>
        <taxon>Tracheophyta</taxon>
        <taxon>Spermatophyta</taxon>
        <taxon>Magnoliopsida</taxon>
        <taxon>eudicotyledons</taxon>
        <taxon>Gunneridae</taxon>
        <taxon>Pentapetalae</taxon>
        <taxon>rosids</taxon>
        <taxon>fabids</taxon>
        <taxon>Rosales</taxon>
        <taxon>Cannabaceae</taxon>
        <taxon>Trema</taxon>
    </lineage>
</organism>
<dbReference type="AlphaFoldDB" id="A0A2P5EWS4"/>
<proteinExistence type="predicted"/>
<sequence length="104" mass="11644">MAEFAAAKYSYLIVREGYVGPRCCRKMTLSGVHRRNRAHDPTSDGCQLPPKKRGVGSVWDTYDSPLVLLLSHCIVPLLILSPKIYNPAIPEFYSSSMLFLGSRK</sequence>
<keyword evidence="2" id="KW-1185">Reference proteome</keyword>
<name>A0A2P5EWS4_TREOI</name>
<evidence type="ECO:0000313" key="2">
    <source>
        <dbReference type="Proteomes" id="UP000237000"/>
    </source>
</evidence>